<reference evidence="2" key="2">
    <citation type="submission" date="2020-09" db="EMBL/GenBank/DDBJ databases">
        <authorList>
            <person name="Sun Q."/>
            <person name="Kim S."/>
        </authorList>
    </citation>
    <scope>NUCLEOTIDE SEQUENCE</scope>
    <source>
        <strain evidence="2">KCTC 42650</strain>
    </source>
</reference>
<sequence length="432" mass="45618">MSEPVTNVDIEDVLSSIRRLVADESRAPVRRIKLQPSQAIRTGDSSSTAATRLLLTPSLRVNKEDAGQADTASVHDRFGRLAGADDIQFRKAPMREPWRDPKATLLGAAAHPVAEEPEEPKAATSLRVPLILSGALKPAEEEETPEIEAEADVAEAEAVDPEAVAEDVEAAAEPVVAEEPAVTAPEIVAEPEAPVAETADLQARGGGLETKIAALEARMAAAPKAEAVDLEARGNSLKSKIAALEAAIAQTPGPWEPDGSGMDDHDAAPIKTAPWEGAAALVDAVEEDGPADDGFLLDMDGDEAFEADDEVEAEEPVMQTVEEAVASAVEELVTEVAARVVEDETSVAEVEEPVTKVEEPVAEEPEVPASGKTSEAVAGGEDSFLDEDSLRELVAEIVREELQGALGERITRNVRKLVRLEIQRALAAHGLN</sequence>
<protein>
    <submittedName>
        <fullName evidence="2">Uncharacterized protein</fullName>
    </submittedName>
</protein>
<reference evidence="2" key="1">
    <citation type="journal article" date="2014" name="Int. J. Syst. Evol. Microbiol.">
        <title>Complete genome sequence of Corynebacterium casei LMG S-19264T (=DSM 44701T), isolated from a smear-ripened cheese.</title>
        <authorList>
            <consortium name="US DOE Joint Genome Institute (JGI-PGF)"/>
            <person name="Walter F."/>
            <person name="Albersmeier A."/>
            <person name="Kalinowski J."/>
            <person name="Ruckert C."/>
        </authorList>
    </citation>
    <scope>NUCLEOTIDE SEQUENCE</scope>
    <source>
        <strain evidence="2">KCTC 42650</strain>
    </source>
</reference>
<evidence type="ECO:0000313" key="2">
    <source>
        <dbReference type="EMBL" id="GHF67643.1"/>
    </source>
</evidence>
<proteinExistence type="predicted"/>
<dbReference type="AlphaFoldDB" id="A0A8J3H0D9"/>
<dbReference type="Proteomes" id="UP000626220">
    <property type="component" value="Unassembled WGS sequence"/>
</dbReference>
<comment type="caution">
    <text evidence="2">The sequence shown here is derived from an EMBL/GenBank/DDBJ whole genome shotgun (WGS) entry which is preliminary data.</text>
</comment>
<name>A0A8J3H0D9_9RHOB</name>
<feature type="compositionally biased region" description="Low complexity" evidence="1">
    <location>
        <begin position="171"/>
        <end position="181"/>
    </location>
</feature>
<evidence type="ECO:0000313" key="3">
    <source>
        <dbReference type="Proteomes" id="UP000626220"/>
    </source>
</evidence>
<gene>
    <name evidence="2" type="ORF">GCM10017056_43510</name>
</gene>
<keyword evidence="3" id="KW-1185">Reference proteome</keyword>
<evidence type="ECO:0000256" key="1">
    <source>
        <dbReference type="SAM" id="MobiDB-lite"/>
    </source>
</evidence>
<accession>A0A8J3H0D9</accession>
<dbReference type="RefSeq" id="WP_189682299.1">
    <property type="nucleotide sequence ID" value="NZ_BNCJ01000020.1"/>
</dbReference>
<dbReference type="EMBL" id="BNCJ01000020">
    <property type="protein sequence ID" value="GHF67643.1"/>
    <property type="molecule type" value="Genomic_DNA"/>
</dbReference>
<feature type="region of interest" description="Disordered" evidence="1">
    <location>
        <begin position="347"/>
        <end position="384"/>
    </location>
</feature>
<organism evidence="2 3">
    <name type="scientific">Seohaeicola zhoushanensis</name>
    <dbReference type="NCBI Taxonomy" id="1569283"/>
    <lineage>
        <taxon>Bacteria</taxon>
        <taxon>Pseudomonadati</taxon>
        <taxon>Pseudomonadota</taxon>
        <taxon>Alphaproteobacteria</taxon>
        <taxon>Rhodobacterales</taxon>
        <taxon>Roseobacteraceae</taxon>
        <taxon>Seohaeicola</taxon>
    </lineage>
</organism>
<feature type="region of interest" description="Disordered" evidence="1">
    <location>
        <begin position="153"/>
        <end position="181"/>
    </location>
</feature>
<feature type="compositionally biased region" description="Acidic residues" evidence="1">
    <location>
        <begin position="153"/>
        <end position="170"/>
    </location>
</feature>